<evidence type="ECO:0000313" key="2">
    <source>
        <dbReference type="EMBL" id="SHW81904.1"/>
    </source>
</evidence>
<dbReference type="InterPro" id="IPR007848">
    <property type="entry name" value="Small_mtfrase_dom"/>
</dbReference>
<dbReference type="InterPro" id="IPR002052">
    <property type="entry name" value="DNA_methylase_N6_adenine_CS"/>
</dbReference>
<reference evidence="2 3" key="1">
    <citation type="submission" date="2016-11" db="EMBL/GenBank/DDBJ databases">
        <authorList>
            <consortium name="Pathogen Informatics"/>
        </authorList>
    </citation>
    <scope>NUCLEOTIDE SEQUENCE [LARGE SCALE GENOMIC DNA]</scope>
    <source>
        <strain evidence="2 3">968</strain>
    </source>
</reference>
<dbReference type="InterPro" id="IPR029063">
    <property type="entry name" value="SAM-dependent_MTases_sf"/>
</dbReference>
<dbReference type="PRINTS" id="PR00507">
    <property type="entry name" value="N12N6MTFRASE"/>
</dbReference>
<dbReference type="EMBL" id="FSFA01000001">
    <property type="protein sequence ID" value="SHW81904.1"/>
    <property type="molecule type" value="Genomic_DNA"/>
</dbReference>
<dbReference type="GO" id="GO:0032259">
    <property type="term" value="P:methylation"/>
    <property type="evidence" value="ECO:0007669"/>
    <property type="project" value="UniProtKB-KW"/>
</dbReference>
<proteinExistence type="predicted"/>
<dbReference type="PROSITE" id="PS00092">
    <property type="entry name" value="N6_MTASE"/>
    <property type="match status" value="1"/>
</dbReference>
<sequence length="258" mass="27475">MDGCVVRLNCGQLSRPAYVAVNKALEAMGGKWSRKESGHVFATDPAPALTAFIDGGNLAKPARTSEGYVPTPAELAADIVADYTDVRRLPAGARVLEPSAGDGAFVRAILDANSQVHITAIEPNDERLDRIHEHPSVQRINSTFEEFAGSARQRFDAVVMNPPFAKPGAPSIWIDHVRMAFDLLAGGGRLTAIAPSGVVFRQDRKYRAIRAMVEECGGFSTLPDDAFKSSGTGVQTVVMWLDASGGDPKAGVTLGVRS</sequence>
<gene>
    <name evidence="2" type="ORF">SAMEA2275694_00239</name>
</gene>
<keyword evidence="2" id="KW-0489">Methyltransferase</keyword>
<feature type="domain" description="Methyltransferase small" evidence="1">
    <location>
        <begin position="92"/>
        <end position="195"/>
    </location>
</feature>
<dbReference type="Proteomes" id="UP000185183">
    <property type="component" value="Unassembled WGS sequence"/>
</dbReference>
<name>A0A9Q7WGX9_9MYCO</name>
<dbReference type="GO" id="GO:0008757">
    <property type="term" value="F:S-adenosylmethionine-dependent methyltransferase activity"/>
    <property type="evidence" value="ECO:0007669"/>
    <property type="project" value="UniProtKB-ARBA"/>
</dbReference>
<evidence type="ECO:0000259" key="1">
    <source>
        <dbReference type="Pfam" id="PF05175"/>
    </source>
</evidence>
<dbReference type="GO" id="GO:0003676">
    <property type="term" value="F:nucleic acid binding"/>
    <property type="evidence" value="ECO:0007669"/>
    <property type="project" value="InterPro"/>
</dbReference>
<evidence type="ECO:0000313" key="3">
    <source>
        <dbReference type="Proteomes" id="UP000185183"/>
    </source>
</evidence>
<dbReference type="SUPFAM" id="SSF53335">
    <property type="entry name" value="S-adenosyl-L-methionine-dependent methyltransferases"/>
    <property type="match status" value="1"/>
</dbReference>
<comment type="caution">
    <text evidence="2">The sequence shown here is derived from an EMBL/GenBank/DDBJ whole genome shotgun (WGS) entry which is preliminary data.</text>
</comment>
<protein>
    <submittedName>
        <fullName evidence="2">Type I restriction-modification system methyltransferase subunit</fullName>
    </submittedName>
</protein>
<dbReference type="AlphaFoldDB" id="A0A9Q7WGX9"/>
<dbReference type="Gene3D" id="3.40.50.150">
    <property type="entry name" value="Vaccinia Virus protein VP39"/>
    <property type="match status" value="1"/>
</dbReference>
<accession>A0A9Q7WGX9</accession>
<dbReference type="Pfam" id="PF05175">
    <property type="entry name" value="MTS"/>
    <property type="match status" value="1"/>
</dbReference>
<dbReference type="CDD" id="cd02440">
    <property type="entry name" value="AdoMet_MTases"/>
    <property type="match status" value="1"/>
</dbReference>
<keyword evidence="2" id="KW-0808">Transferase</keyword>
<dbReference type="GO" id="GO:0008170">
    <property type="term" value="F:N-methyltransferase activity"/>
    <property type="evidence" value="ECO:0007669"/>
    <property type="project" value="UniProtKB-ARBA"/>
</dbReference>
<organism evidence="2 3">
    <name type="scientific">Mycobacteroides abscessus subsp. bolletii</name>
    <dbReference type="NCBI Taxonomy" id="319705"/>
    <lineage>
        <taxon>Bacteria</taxon>
        <taxon>Bacillati</taxon>
        <taxon>Actinomycetota</taxon>
        <taxon>Actinomycetes</taxon>
        <taxon>Mycobacteriales</taxon>
        <taxon>Mycobacteriaceae</taxon>
        <taxon>Mycobacteroides</taxon>
        <taxon>Mycobacteroides abscessus</taxon>
    </lineage>
</organism>